<organism evidence="1 2">
    <name type="scientific">Pseudomonas gessardii</name>
    <dbReference type="NCBI Taxonomy" id="78544"/>
    <lineage>
        <taxon>Bacteria</taxon>
        <taxon>Pseudomonadati</taxon>
        <taxon>Pseudomonadota</taxon>
        <taxon>Gammaproteobacteria</taxon>
        <taxon>Pseudomonadales</taxon>
        <taxon>Pseudomonadaceae</taxon>
        <taxon>Pseudomonas</taxon>
    </lineage>
</organism>
<comment type="caution">
    <text evidence="1">The sequence shown here is derived from an EMBL/GenBank/DDBJ whole genome shotgun (WGS) entry which is preliminary data.</text>
</comment>
<name>A0A7Y1MR13_9PSED</name>
<proteinExistence type="predicted"/>
<sequence>MTTTELNLSNAGQLVDITTNHIADQIAAQNKPKPPQTETFSFNGIEYAAAPKPRNTMIPTPRIG</sequence>
<evidence type="ECO:0000313" key="2">
    <source>
        <dbReference type="Proteomes" id="UP000542111"/>
    </source>
</evidence>
<dbReference type="Proteomes" id="UP000542111">
    <property type="component" value="Unassembled WGS sequence"/>
</dbReference>
<reference evidence="1 2" key="1">
    <citation type="journal article" date="2020" name="Front. Microbiol.">
        <title>Genetic Organization of the aprX-lipA2 Operon Affects the Proteolytic Potential of Pseudomonas Species in Milk.</title>
        <authorList>
            <person name="Maier C."/>
            <person name="Huptas C."/>
            <person name="von Neubeck M."/>
            <person name="Scherer S."/>
            <person name="Wenning M."/>
            <person name="Lucking G."/>
        </authorList>
    </citation>
    <scope>NUCLEOTIDE SEQUENCE [LARGE SCALE GENOMIC DNA]</scope>
    <source>
        <strain evidence="1 2">G4779</strain>
    </source>
</reference>
<accession>A0A7Y1MR13</accession>
<dbReference type="AlphaFoldDB" id="A0A7Y1MR13"/>
<dbReference type="EMBL" id="JAAQYP010000025">
    <property type="protein sequence ID" value="NNA96786.1"/>
    <property type="molecule type" value="Genomic_DNA"/>
</dbReference>
<gene>
    <name evidence="1" type="ORF">HBO33_16565</name>
</gene>
<protein>
    <submittedName>
        <fullName evidence="1">Uncharacterized protein</fullName>
    </submittedName>
</protein>
<evidence type="ECO:0000313" key="1">
    <source>
        <dbReference type="EMBL" id="NNA96786.1"/>
    </source>
</evidence>
<dbReference type="RefSeq" id="WP_169898158.1">
    <property type="nucleotide sequence ID" value="NZ_JAAQYP010000025.1"/>
</dbReference>